<evidence type="ECO:0000313" key="2">
    <source>
        <dbReference type="EMBL" id="MDY0882874.1"/>
    </source>
</evidence>
<keyword evidence="2" id="KW-0378">Hydrolase</keyword>
<name>A0ABU5E9Y8_9PROT</name>
<gene>
    <name evidence="2" type="ORF">SMD27_08465</name>
</gene>
<dbReference type="GO" id="GO:0016787">
    <property type="term" value="F:hydrolase activity"/>
    <property type="evidence" value="ECO:0007669"/>
    <property type="project" value="UniProtKB-KW"/>
</dbReference>
<organism evidence="2 3">
    <name type="scientific">Dongia soli</name>
    <dbReference type="NCBI Taxonomy" id="600628"/>
    <lineage>
        <taxon>Bacteria</taxon>
        <taxon>Pseudomonadati</taxon>
        <taxon>Pseudomonadota</taxon>
        <taxon>Alphaproteobacteria</taxon>
        <taxon>Rhodospirillales</taxon>
        <taxon>Dongiaceae</taxon>
        <taxon>Dongia</taxon>
    </lineage>
</organism>
<evidence type="ECO:0000259" key="1">
    <source>
        <dbReference type="Pfam" id="PF00561"/>
    </source>
</evidence>
<dbReference type="InterPro" id="IPR029058">
    <property type="entry name" value="AB_hydrolase_fold"/>
</dbReference>
<keyword evidence="3" id="KW-1185">Reference proteome</keyword>
<dbReference type="Pfam" id="PF00561">
    <property type="entry name" value="Abhydrolase_1"/>
    <property type="match status" value="1"/>
</dbReference>
<dbReference type="Gene3D" id="3.40.50.1820">
    <property type="entry name" value="alpha/beta hydrolase"/>
    <property type="match status" value="1"/>
</dbReference>
<accession>A0ABU5E9Y8</accession>
<dbReference type="InterPro" id="IPR000073">
    <property type="entry name" value="AB_hydrolase_1"/>
</dbReference>
<proteinExistence type="predicted"/>
<feature type="domain" description="AB hydrolase-1" evidence="1">
    <location>
        <begin position="6"/>
        <end position="207"/>
    </location>
</feature>
<dbReference type="Proteomes" id="UP001279642">
    <property type="component" value="Unassembled WGS sequence"/>
</dbReference>
<dbReference type="PANTHER" id="PTHR43329">
    <property type="entry name" value="EPOXIDE HYDROLASE"/>
    <property type="match status" value="1"/>
</dbReference>
<protein>
    <submittedName>
        <fullName evidence="2">Alpha/beta hydrolase</fullName>
    </submittedName>
</protein>
<comment type="caution">
    <text evidence="2">The sequence shown here is derived from an EMBL/GenBank/DDBJ whole genome shotgun (WGS) entry which is preliminary data.</text>
</comment>
<evidence type="ECO:0000313" key="3">
    <source>
        <dbReference type="Proteomes" id="UP001279642"/>
    </source>
</evidence>
<sequence>MRSGQQAALGKDLLDFMDALAIETAILVGYDWGGRACCIVAALWPERVDRLVSIGGYNIQNIPASRQPEPADIERRYWYQWYFNTERGRQGLAQNRREICRMLWEMWSPNWRFDDATFDRTAAAFDNPDFVDIVIHSYRHRFKAAPGNPKLEAIEDQLAQQPKIGVPSVILHGACDGVDVAAGSEQAYRHFTGPYSRRVVPVAGHFLPREAAKDVVEAVVGAIA</sequence>
<dbReference type="RefSeq" id="WP_320507932.1">
    <property type="nucleotide sequence ID" value="NZ_JAXCLW010000002.1"/>
</dbReference>
<reference evidence="2 3" key="1">
    <citation type="journal article" date="2016" name="Antonie Van Leeuwenhoek">
        <title>Dongia soli sp. nov., isolated from soil from Dokdo, Korea.</title>
        <authorList>
            <person name="Kim D.U."/>
            <person name="Lee H."/>
            <person name="Kim H."/>
            <person name="Kim S.G."/>
            <person name="Ka J.O."/>
        </authorList>
    </citation>
    <scope>NUCLEOTIDE SEQUENCE [LARGE SCALE GENOMIC DNA]</scope>
    <source>
        <strain evidence="2 3">D78</strain>
    </source>
</reference>
<dbReference type="SUPFAM" id="SSF53474">
    <property type="entry name" value="alpha/beta-Hydrolases"/>
    <property type="match status" value="1"/>
</dbReference>
<dbReference type="EMBL" id="JAXCLW010000002">
    <property type="protein sequence ID" value="MDY0882874.1"/>
    <property type="molecule type" value="Genomic_DNA"/>
</dbReference>